<evidence type="ECO:0000256" key="1">
    <source>
        <dbReference type="SAM" id="SignalP"/>
    </source>
</evidence>
<gene>
    <name evidence="2" type="ORF">J2W91_004391</name>
</gene>
<accession>A0AAP5H3Z3</accession>
<proteinExistence type="predicted"/>
<dbReference type="AlphaFoldDB" id="A0AAP5H3Z3"/>
<feature type="signal peptide" evidence="1">
    <location>
        <begin position="1"/>
        <end position="22"/>
    </location>
</feature>
<keyword evidence="1" id="KW-0732">Signal</keyword>
<feature type="chain" id="PRO_5042891272" description="Lipoprotein" evidence="1">
    <location>
        <begin position="23"/>
        <end position="168"/>
    </location>
</feature>
<evidence type="ECO:0000313" key="3">
    <source>
        <dbReference type="Proteomes" id="UP001254832"/>
    </source>
</evidence>
<organism evidence="2 3">
    <name type="scientific">Paenibacillus amylolyticus</name>
    <dbReference type="NCBI Taxonomy" id="1451"/>
    <lineage>
        <taxon>Bacteria</taxon>
        <taxon>Bacillati</taxon>
        <taxon>Bacillota</taxon>
        <taxon>Bacilli</taxon>
        <taxon>Bacillales</taxon>
        <taxon>Paenibacillaceae</taxon>
        <taxon>Paenibacillus</taxon>
    </lineage>
</organism>
<evidence type="ECO:0000313" key="2">
    <source>
        <dbReference type="EMBL" id="MDR6725889.1"/>
    </source>
</evidence>
<dbReference type="Proteomes" id="UP001254832">
    <property type="component" value="Unassembled WGS sequence"/>
</dbReference>
<sequence>MTLRLKGALLAMFVVLLTVVTGCDNSKEVNQAIQAGEAYKTVEYTVSYHEDIFSEESILERNKLMKPYLTDEYYSKAELNRYTTLPFNIVQKQQLSLTPENLAFEPLNQPTENTYDLHYTLDFVLLDQDENEVKRVPSKGLLTMMKVNGKWLVQADEPDWKVSAELSQ</sequence>
<reference evidence="2" key="1">
    <citation type="submission" date="2023-07" db="EMBL/GenBank/DDBJ databases">
        <title>Sorghum-associated microbial communities from plants grown in Nebraska, USA.</title>
        <authorList>
            <person name="Schachtman D."/>
        </authorList>
    </citation>
    <scope>NUCLEOTIDE SEQUENCE</scope>
    <source>
        <strain evidence="2">BE80</strain>
    </source>
</reference>
<name>A0AAP5H3Z3_PAEAM</name>
<dbReference type="RefSeq" id="WP_310143509.1">
    <property type="nucleotide sequence ID" value="NZ_JAVDTR010000013.1"/>
</dbReference>
<protein>
    <recommendedName>
        <fullName evidence="4">Lipoprotein</fullName>
    </recommendedName>
</protein>
<evidence type="ECO:0008006" key="4">
    <source>
        <dbReference type="Google" id="ProtNLM"/>
    </source>
</evidence>
<dbReference type="EMBL" id="JAVDTR010000013">
    <property type="protein sequence ID" value="MDR6725889.1"/>
    <property type="molecule type" value="Genomic_DNA"/>
</dbReference>
<dbReference type="PROSITE" id="PS51257">
    <property type="entry name" value="PROKAR_LIPOPROTEIN"/>
    <property type="match status" value="1"/>
</dbReference>
<comment type="caution">
    <text evidence="2">The sequence shown here is derived from an EMBL/GenBank/DDBJ whole genome shotgun (WGS) entry which is preliminary data.</text>
</comment>